<name>A0ABN9R081_9DINO</name>
<accession>A0ABN9R081</accession>
<proteinExistence type="predicted"/>
<evidence type="ECO:0000313" key="3">
    <source>
        <dbReference type="Proteomes" id="UP001189429"/>
    </source>
</evidence>
<dbReference type="EMBL" id="CAUYUJ010005049">
    <property type="protein sequence ID" value="CAK0812078.1"/>
    <property type="molecule type" value="Genomic_DNA"/>
</dbReference>
<feature type="region of interest" description="Disordered" evidence="1">
    <location>
        <begin position="116"/>
        <end position="163"/>
    </location>
</feature>
<feature type="compositionally biased region" description="Pro residues" evidence="1">
    <location>
        <begin position="217"/>
        <end position="227"/>
    </location>
</feature>
<reference evidence="2" key="1">
    <citation type="submission" date="2023-10" db="EMBL/GenBank/DDBJ databases">
        <authorList>
            <person name="Chen Y."/>
            <person name="Shah S."/>
            <person name="Dougan E. K."/>
            <person name="Thang M."/>
            <person name="Chan C."/>
        </authorList>
    </citation>
    <scope>NUCLEOTIDE SEQUENCE [LARGE SCALE GENOMIC DNA]</scope>
</reference>
<keyword evidence="3" id="KW-1185">Reference proteome</keyword>
<comment type="caution">
    <text evidence="2">The sequence shown here is derived from an EMBL/GenBank/DDBJ whole genome shotgun (WGS) entry which is preliminary data.</text>
</comment>
<feature type="non-terminal residue" evidence="2">
    <location>
        <position position="278"/>
    </location>
</feature>
<feature type="region of interest" description="Disordered" evidence="1">
    <location>
        <begin position="176"/>
        <end position="278"/>
    </location>
</feature>
<evidence type="ECO:0000313" key="2">
    <source>
        <dbReference type="EMBL" id="CAK0812078.1"/>
    </source>
</evidence>
<evidence type="ECO:0000256" key="1">
    <source>
        <dbReference type="SAM" id="MobiDB-lite"/>
    </source>
</evidence>
<protein>
    <submittedName>
        <fullName evidence="2">Uncharacterized protein</fullName>
    </submittedName>
</protein>
<gene>
    <name evidence="2" type="ORF">PCOR1329_LOCUS16458</name>
</gene>
<sequence length="278" mass="28792">MRGGLGQAADAQGDVGVRVVPPLMAPRRPGRRDDTSPAAMARMLAAPSRPGRAVTLLVVAACARTCALASREPHSALPDDALPDDAQLLQAPELLKMALMQTSFEVTFGRDRMLQQQRAERPGRARPRLLPAAPARRGAARTPRRGPRRRSGTRGRACRTSLARRAGTCRTRPCWTGGGGRRRGSAACGGGAARAPLARGSLRRGAPPARGAAAAPRWPPATGPPAAAPRSAVARGLAGAGASKRFGAQPSSRSSACWRPPSAVGCLAKRGGQGAELK</sequence>
<feature type="compositionally biased region" description="Low complexity" evidence="1">
    <location>
        <begin position="128"/>
        <end position="137"/>
    </location>
</feature>
<feature type="compositionally biased region" description="Basic residues" evidence="1">
    <location>
        <begin position="138"/>
        <end position="157"/>
    </location>
</feature>
<feature type="compositionally biased region" description="Low complexity" evidence="1">
    <location>
        <begin position="193"/>
        <end position="216"/>
    </location>
</feature>
<organism evidence="2 3">
    <name type="scientific">Prorocentrum cordatum</name>
    <dbReference type="NCBI Taxonomy" id="2364126"/>
    <lineage>
        <taxon>Eukaryota</taxon>
        <taxon>Sar</taxon>
        <taxon>Alveolata</taxon>
        <taxon>Dinophyceae</taxon>
        <taxon>Prorocentrales</taxon>
        <taxon>Prorocentraceae</taxon>
        <taxon>Prorocentrum</taxon>
    </lineage>
</organism>
<dbReference type="Proteomes" id="UP001189429">
    <property type="component" value="Unassembled WGS sequence"/>
</dbReference>